<dbReference type="InterPro" id="IPR036250">
    <property type="entry name" value="AcylCo_DH-like_C"/>
</dbReference>
<keyword evidence="1" id="KW-0560">Oxidoreductase</keyword>
<dbReference type="EMBL" id="JBBJUP010000004">
    <property type="protein sequence ID" value="MEJ8278688.1"/>
    <property type="molecule type" value="Genomic_DNA"/>
</dbReference>
<dbReference type="Gene3D" id="1.20.140.10">
    <property type="entry name" value="Butyryl-CoA Dehydrogenase, subunit A, domain 3"/>
    <property type="match status" value="1"/>
</dbReference>
<feature type="domain" description="Acyl-CoA dehydrogenase C-terminal" evidence="3">
    <location>
        <begin position="252"/>
        <end position="386"/>
    </location>
</feature>
<sequence>MTTTENRPDTVVTETVDWGAAPADRAGWLQRAREVRRVLERDAAAREKAGATPHAEVALLKDSGLVTLLGPVEHGGGGQEWPLAHRVIREVAAGDGSIGQLLGYHLLWFWAARLVGTPEQIEAVEAQATRERWFFGGAVNPRDGDLVIREEGDELVWNGRKSFSTGSRVSDVTVLEGVIEGTGTHVFAIVPSHQDGISYAGDWDNIGQRLTESGSVTVTDVRVPWAAAAGFVDRVFRPRVYNTLNVPIIQLVFVDFYLGIARGALESAAAWTRTVTRPWLHGGHERAVDEPYQLDLYGDLTAKLWAVEALADAVADESLALHRDAWTVTAQQRGEHEVRVAALKARATEVALEVTSAVFEGLGARATASGHGFDRFWRDVRTHTLHDPVAYKRREVGAWVLRDELPEPTWYS</sequence>
<name>A0ABU8T4Z1_9PSEU</name>
<evidence type="ECO:0000259" key="2">
    <source>
        <dbReference type="Pfam" id="PF02771"/>
    </source>
</evidence>
<evidence type="ECO:0000313" key="4">
    <source>
        <dbReference type="EMBL" id="MEJ8278688.1"/>
    </source>
</evidence>
<dbReference type="InterPro" id="IPR046373">
    <property type="entry name" value="Acyl-CoA_Oxase/DH_mid-dom_sf"/>
</dbReference>
<protein>
    <submittedName>
        <fullName evidence="4">Acyl-CoA dehydrogenase family protein</fullName>
    </submittedName>
</protein>
<dbReference type="InterPro" id="IPR013786">
    <property type="entry name" value="AcylCoA_DH/ox_N"/>
</dbReference>
<dbReference type="Gene3D" id="2.40.110.10">
    <property type="entry name" value="Butyryl-CoA Dehydrogenase, subunit A, domain 2"/>
    <property type="match status" value="1"/>
</dbReference>
<dbReference type="InterPro" id="IPR037069">
    <property type="entry name" value="AcylCoA_DH/ox_N_sf"/>
</dbReference>
<accession>A0ABU8T4Z1</accession>
<evidence type="ECO:0000313" key="5">
    <source>
        <dbReference type="Proteomes" id="UP001364211"/>
    </source>
</evidence>
<reference evidence="4 5" key="1">
    <citation type="submission" date="2024-03" db="EMBL/GenBank/DDBJ databases">
        <title>Draft genome sequence of Pseudonocardia sp. DW16-2.</title>
        <authorList>
            <person name="Duangmal K."/>
        </authorList>
    </citation>
    <scope>NUCLEOTIDE SEQUENCE [LARGE SCALE GENOMIC DNA]</scope>
    <source>
        <strain evidence="4 5">DW16-2</strain>
    </source>
</reference>
<dbReference type="Proteomes" id="UP001364211">
    <property type="component" value="Unassembled WGS sequence"/>
</dbReference>
<dbReference type="PANTHER" id="PTHR43884:SF12">
    <property type="entry name" value="ISOVALERYL-COA DEHYDROGENASE, MITOCHONDRIAL-RELATED"/>
    <property type="match status" value="1"/>
</dbReference>
<keyword evidence="5" id="KW-1185">Reference proteome</keyword>
<dbReference type="PANTHER" id="PTHR43884">
    <property type="entry name" value="ACYL-COA DEHYDROGENASE"/>
    <property type="match status" value="1"/>
</dbReference>
<comment type="caution">
    <text evidence="4">The sequence shown here is derived from an EMBL/GenBank/DDBJ whole genome shotgun (WGS) entry which is preliminary data.</text>
</comment>
<dbReference type="Pfam" id="PF08028">
    <property type="entry name" value="Acyl-CoA_dh_2"/>
    <property type="match status" value="1"/>
</dbReference>
<dbReference type="Gene3D" id="1.10.540.10">
    <property type="entry name" value="Acyl-CoA dehydrogenase/oxidase, N-terminal domain"/>
    <property type="match status" value="1"/>
</dbReference>
<dbReference type="InterPro" id="IPR013107">
    <property type="entry name" value="Acyl-CoA_DH_C"/>
</dbReference>
<dbReference type="InterPro" id="IPR009100">
    <property type="entry name" value="AcylCoA_DH/oxidase_NM_dom_sf"/>
</dbReference>
<dbReference type="Pfam" id="PF02771">
    <property type="entry name" value="Acyl-CoA_dh_N"/>
    <property type="match status" value="1"/>
</dbReference>
<organism evidence="4 5">
    <name type="scientific">Pseudonocardia spirodelae</name>
    <dbReference type="NCBI Taxonomy" id="3133431"/>
    <lineage>
        <taxon>Bacteria</taxon>
        <taxon>Bacillati</taxon>
        <taxon>Actinomycetota</taxon>
        <taxon>Actinomycetes</taxon>
        <taxon>Pseudonocardiales</taxon>
        <taxon>Pseudonocardiaceae</taxon>
        <taxon>Pseudonocardia</taxon>
    </lineage>
</organism>
<dbReference type="SUPFAM" id="SSF56645">
    <property type="entry name" value="Acyl-CoA dehydrogenase NM domain-like"/>
    <property type="match status" value="1"/>
</dbReference>
<dbReference type="SUPFAM" id="SSF47203">
    <property type="entry name" value="Acyl-CoA dehydrogenase C-terminal domain-like"/>
    <property type="match status" value="1"/>
</dbReference>
<dbReference type="RefSeq" id="WP_340287209.1">
    <property type="nucleotide sequence ID" value="NZ_JBBJUP010000004.1"/>
</dbReference>
<evidence type="ECO:0000256" key="1">
    <source>
        <dbReference type="ARBA" id="ARBA00023002"/>
    </source>
</evidence>
<dbReference type="PIRSF" id="PIRSF016578">
    <property type="entry name" value="HsaA"/>
    <property type="match status" value="1"/>
</dbReference>
<feature type="domain" description="Acyl-CoA dehydrogenase/oxidase N-terminal" evidence="2">
    <location>
        <begin position="35"/>
        <end position="122"/>
    </location>
</feature>
<gene>
    <name evidence="4" type="ORF">WJX68_07075</name>
</gene>
<evidence type="ECO:0000259" key="3">
    <source>
        <dbReference type="Pfam" id="PF08028"/>
    </source>
</evidence>
<proteinExistence type="predicted"/>